<dbReference type="InterPro" id="IPR050832">
    <property type="entry name" value="Bact_Acetyltransf"/>
</dbReference>
<sequence length="164" mass="17659">MSEILIRPYAPDDLAPLVAINDAAYPAVPITPADEFAALVAHSALVLVAERDGAAVGFLLAMTPGLDYASENYRWFSARGDDFLYVDRIVLGSDARGLGAGRRLYQRVFEEARARGAAEVTCEVNVQPPNPESLAFHARLGFHELAQQPTKGGEVVVALLARPL</sequence>
<protein>
    <submittedName>
        <fullName evidence="4">GNAT family N-acetyltransferase</fullName>
        <ecNumber evidence="4">2.3.1.-</ecNumber>
    </submittedName>
</protein>
<dbReference type="InterPro" id="IPR000182">
    <property type="entry name" value="GNAT_dom"/>
</dbReference>
<keyword evidence="2 4" id="KW-0012">Acyltransferase</keyword>
<keyword evidence="1 4" id="KW-0808">Transferase</keyword>
<dbReference type="PANTHER" id="PTHR43877">
    <property type="entry name" value="AMINOALKYLPHOSPHONATE N-ACETYLTRANSFERASE-RELATED-RELATED"/>
    <property type="match status" value="1"/>
</dbReference>
<dbReference type="PROSITE" id="PS51186">
    <property type="entry name" value="GNAT"/>
    <property type="match status" value="1"/>
</dbReference>
<evidence type="ECO:0000259" key="3">
    <source>
        <dbReference type="PROSITE" id="PS51186"/>
    </source>
</evidence>
<dbReference type="EMBL" id="JANTHX010000008">
    <property type="protein sequence ID" value="MCS0500550.1"/>
    <property type="molecule type" value="Genomic_DNA"/>
</dbReference>
<evidence type="ECO:0000256" key="2">
    <source>
        <dbReference type="ARBA" id="ARBA00023315"/>
    </source>
</evidence>
<dbReference type="EC" id="2.3.1.-" evidence="4"/>
<evidence type="ECO:0000256" key="1">
    <source>
        <dbReference type="ARBA" id="ARBA00022679"/>
    </source>
</evidence>
<dbReference type="InterPro" id="IPR016890">
    <property type="entry name" value="UCP028520"/>
</dbReference>
<dbReference type="RefSeq" id="WP_258799729.1">
    <property type="nucleotide sequence ID" value="NZ_JANTHX010000008.1"/>
</dbReference>
<organism evidence="4 5">
    <name type="scientific">Protaetiibacter mangrovi</name>
    <dbReference type="NCBI Taxonomy" id="2970926"/>
    <lineage>
        <taxon>Bacteria</taxon>
        <taxon>Bacillati</taxon>
        <taxon>Actinomycetota</taxon>
        <taxon>Actinomycetes</taxon>
        <taxon>Micrococcales</taxon>
        <taxon>Microbacteriaceae</taxon>
        <taxon>Protaetiibacter</taxon>
    </lineage>
</organism>
<keyword evidence="5" id="KW-1185">Reference proteome</keyword>
<comment type="caution">
    <text evidence="4">The sequence shown here is derived from an EMBL/GenBank/DDBJ whole genome shotgun (WGS) entry which is preliminary data.</text>
</comment>
<reference evidence="4 5" key="1">
    <citation type="submission" date="2022-08" db="EMBL/GenBank/DDBJ databases">
        <authorList>
            <person name="Li F."/>
        </authorList>
    </citation>
    <scope>NUCLEOTIDE SEQUENCE [LARGE SCALE GENOMIC DNA]</scope>
    <source>
        <strain evidence="4 5">10F1B-8-1</strain>
    </source>
</reference>
<dbReference type="GO" id="GO:0016746">
    <property type="term" value="F:acyltransferase activity"/>
    <property type="evidence" value="ECO:0007669"/>
    <property type="project" value="UniProtKB-KW"/>
</dbReference>
<name>A0ABT1ZIJ7_9MICO</name>
<dbReference type="Pfam" id="PF00583">
    <property type="entry name" value="Acetyltransf_1"/>
    <property type="match status" value="1"/>
</dbReference>
<gene>
    <name evidence="4" type="ORF">NUH29_13430</name>
</gene>
<dbReference type="Proteomes" id="UP001205337">
    <property type="component" value="Unassembled WGS sequence"/>
</dbReference>
<dbReference type="PANTHER" id="PTHR43877:SF2">
    <property type="entry name" value="AMINOALKYLPHOSPHONATE N-ACETYLTRANSFERASE-RELATED"/>
    <property type="match status" value="1"/>
</dbReference>
<dbReference type="SUPFAM" id="SSF55729">
    <property type="entry name" value="Acyl-CoA N-acyltransferases (Nat)"/>
    <property type="match status" value="1"/>
</dbReference>
<accession>A0ABT1ZIJ7</accession>
<proteinExistence type="predicted"/>
<evidence type="ECO:0000313" key="5">
    <source>
        <dbReference type="Proteomes" id="UP001205337"/>
    </source>
</evidence>
<feature type="domain" description="N-acetyltransferase" evidence="3">
    <location>
        <begin position="4"/>
        <end position="164"/>
    </location>
</feature>
<dbReference type="InterPro" id="IPR016181">
    <property type="entry name" value="Acyl_CoA_acyltransferase"/>
</dbReference>
<dbReference type="PIRSF" id="PIRSF028520">
    <property type="entry name" value="UCP028520"/>
    <property type="match status" value="1"/>
</dbReference>
<dbReference type="CDD" id="cd04301">
    <property type="entry name" value="NAT_SF"/>
    <property type="match status" value="1"/>
</dbReference>
<evidence type="ECO:0000313" key="4">
    <source>
        <dbReference type="EMBL" id="MCS0500550.1"/>
    </source>
</evidence>
<dbReference type="Gene3D" id="3.40.630.30">
    <property type="match status" value="1"/>
</dbReference>